<feature type="region of interest" description="Disordered" evidence="6">
    <location>
        <begin position="141"/>
        <end position="178"/>
    </location>
</feature>
<feature type="transmembrane region" description="Helical" evidence="7">
    <location>
        <begin position="20"/>
        <end position="43"/>
    </location>
</feature>
<dbReference type="Gene3D" id="1.20.1250.20">
    <property type="entry name" value="MFS general substrate transporter like domains"/>
    <property type="match status" value="1"/>
</dbReference>
<evidence type="ECO:0000256" key="2">
    <source>
        <dbReference type="ARBA" id="ARBA00022475"/>
    </source>
</evidence>
<keyword evidence="4 7" id="KW-1133">Transmembrane helix</keyword>
<protein>
    <recommendedName>
        <fullName evidence="10">Major facilitator superfamily (MFS) profile domain-containing protein</fullName>
    </recommendedName>
</protein>
<reference evidence="9" key="1">
    <citation type="journal article" date="2019" name="Int. J. Syst. Evol. Microbiol.">
        <title>The Global Catalogue of Microorganisms (GCM) 10K type strain sequencing project: providing services to taxonomists for standard genome sequencing and annotation.</title>
        <authorList>
            <consortium name="The Broad Institute Genomics Platform"/>
            <consortium name="The Broad Institute Genome Sequencing Center for Infectious Disease"/>
            <person name="Wu L."/>
            <person name="Ma J."/>
        </authorList>
    </citation>
    <scope>NUCLEOTIDE SEQUENCE [LARGE SCALE GENOMIC DNA]</scope>
    <source>
        <strain evidence="9">NBRC 108730</strain>
    </source>
</reference>
<evidence type="ECO:0000256" key="4">
    <source>
        <dbReference type="ARBA" id="ARBA00022989"/>
    </source>
</evidence>
<dbReference type="SUPFAM" id="SSF103473">
    <property type="entry name" value="MFS general substrate transporter"/>
    <property type="match status" value="1"/>
</dbReference>
<evidence type="ECO:0000256" key="1">
    <source>
        <dbReference type="ARBA" id="ARBA00004651"/>
    </source>
</evidence>
<sequence>MSFVADLRTVLRGRDFRRLFAVRLTSQAGDGVFQVGLASLVFFSPERAATAQAAAAAFAVSALPYTLIGPWAGVLLDRWPRQRVLLWSNAVRALMVLGVAAVVVGRSVGPTLYLSVLACLSVNRFFLAGLGASLPRVVPRHEPGDGQRGVADVGHAGRAARRRRGLPAARRAADGRPR</sequence>
<keyword evidence="2" id="KW-1003">Cell membrane</keyword>
<gene>
    <name evidence="8" type="ORF">GCM10025868_23440</name>
</gene>
<comment type="caution">
    <text evidence="8">The sequence shown here is derived from an EMBL/GenBank/DDBJ whole genome shotgun (WGS) entry which is preliminary data.</text>
</comment>
<dbReference type="PANTHER" id="PTHR23513">
    <property type="entry name" value="INTEGRAL MEMBRANE EFFLUX PROTEIN-RELATED"/>
    <property type="match status" value="1"/>
</dbReference>
<organism evidence="8 9">
    <name type="scientific">Angustibacter aerolatus</name>
    <dbReference type="NCBI Taxonomy" id="1162965"/>
    <lineage>
        <taxon>Bacteria</taxon>
        <taxon>Bacillati</taxon>
        <taxon>Actinomycetota</taxon>
        <taxon>Actinomycetes</taxon>
        <taxon>Kineosporiales</taxon>
        <taxon>Kineosporiaceae</taxon>
    </lineage>
</organism>
<keyword evidence="5 7" id="KW-0472">Membrane</keyword>
<comment type="subcellular location">
    <subcellularLocation>
        <location evidence="1">Cell membrane</location>
        <topology evidence="1">Multi-pass membrane protein</topology>
    </subcellularLocation>
</comment>
<feature type="transmembrane region" description="Helical" evidence="7">
    <location>
        <begin position="49"/>
        <end position="72"/>
    </location>
</feature>
<keyword evidence="3 7" id="KW-0812">Transmembrane</keyword>
<evidence type="ECO:0000256" key="6">
    <source>
        <dbReference type="SAM" id="MobiDB-lite"/>
    </source>
</evidence>
<dbReference type="PANTHER" id="PTHR23513:SF17">
    <property type="entry name" value="MEMBRANE PROTEIN"/>
    <property type="match status" value="1"/>
</dbReference>
<evidence type="ECO:0000256" key="3">
    <source>
        <dbReference type="ARBA" id="ARBA00022692"/>
    </source>
</evidence>
<name>A0ABQ6JJ12_9ACTN</name>
<dbReference type="Proteomes" id="UP001157017">
    <property type="component" value="Unassembled WGS sequence"/>
</dbReference>
<keyword evidence="9" id="KW-1185">Reference proteome</keyword>
<evidence type="ECO:0000256" key="5">
    <source>
        <dbReference type="ARBA" id="ARBA00023136"/>
    </source>
</evidence>
<evidence type="ECO:0008006" key="10">
    <source>
        <dbReference type="Google" id="ProtNLM"/>
    </source>
</evidence>
<accession>A0ABQ6JJ12</accession>
<dbReference type="InterPro" id="IPR036259">
    <property type="entry name" value="MFS_trans_sf"/>
</dbReference>
<proteinExistence type="predicted"/>
<evidence type="ECO:0000313" key="9">
    <source>
        <dbReference type="Proteomes" id="UP001157017"/>
    </source>
</evidence>
<feature type="compositionally biased region" description="Low complexity" evidence="6">
    <location>
        <begin position="148"/>
        <end position="157"/>
    </location>
</feature>
<evidence type="ECO:0000313" key="8">
    <source>
        <dbReference type="EMBL" id="GMA87094.1"/>
    </source>
</evidence>
<evidence type="ECO:0000256" key="7">
    <source>
        <dbReference type="SAM" id="Phobius"/>
    </source>
</evidence>
<dbReference type="EMBL" id="BSUZ01000001">
    <property type="protein sequence ID" value="GMA87094.1"/>
    <property type="molecule type" value="Genomic_DNA"/>
</dbReference>